<dbReference type="SUPFAM" id="SSF56436">
    <property type="entry name" value="C-type lectin-like"/>
    <property type="match status" value="1"/>
</dbReference>
<protein>
    <recommendedName>
        <fullName evidence="1">Sulfatase-modifying factor enzyme-like domain-containing protein</fullName>
    </recommendedName>
</protein>
<dbReference type="Gene3D" id="3.90.1580.10">
    <property type="entry name" value="paralog of FGE (formylglycine-generating enzyme)"/>
    <property type="match status" value="1"/>
</dbReference>
<dbReference type="PANTHER" id="PTHR23150">
    <property type="entry name" value="SULFATASE MODIFYING FACTOR 1, 2"/>
    <property type="match status" value="1"/>
</dbReference>
<gene>
    <name evidence="2" type="ORF">METZ01_LOCUS178760</name>
</gene>
<evidence type="ECO:0000313" key="2">
    <source>
        <dbReference type="EMBL" id="SVB25906.1"/>
    </source>
</evidence>
<dbReference type="Pfam" id="PF03781">
    <property type="entry name" value="FGE-sulfatase"/>
    <property type="match status" value="1"/>
</dbReference>
<sequence length="273" mass="30628">VPLYIEIVLTFDEINLLVNIWHYGQHISHRGGLRLKNPVPHIYKPPAMRCIPEGTFSMGSANGCRNEEPVHNVWLDTFFMARLPTTRTEYRIFLIAGGYPVPAFWEDGRYLGDHKPVVGVSWNDAMAYCRWLGEATDDAYRLPSEAEWEKAARGGLIGCEFPWGNELPADYQGGRNSRIENVGTQDGPNGYGLYDMAGGVHEWCSDFYASNYYNASPCESPPGPSEGVRRAARGGSWRHAVRYARCAARSSLSPEKRFSDFGFRCAATHLVQI</sequence>
<dbReference type="AlphaFoldDB" id="A0A382CIE0"/>
<dbReference type="InterPro" id="IPR051043">
    <property type="entry name" value="Sulfatase_Mod_Factor_Kinase"/>
</dbReference>
<reference evidence="2" key="1">
    <citation type="submission" date="2018-05" db="EMBL/GenBank/DDBJ databases">
        <authorList>
            <person name="Lanie J.A."/>
            <person name="Ng W.-L."/>
            <person name="Kazmierczak K.M."/>
            <person name="Andrzejewski T.M."/>
            <person name="Davidsen T.M."/>
            <person name="Wayne K.J."/>
            <person name="Tettelin H."/>
            <person name="Glass J.I."/>
            <person name="Rusch D."/>
            <person name="Podicherti R."/>
            <person name="Tsui H.-C.T."/>
            <person name="Winkler M.E."/>
        </authorList>
    </citation>
    <scope>NUCLEOTIDE SEQUENCE</scope>
</reference>
<feature type="non-terminal residue" evidence="2">
    <location>
        <position position="1"/>
    </location>
</feature>
<dbReference type="InterPro" id="IPR042095">
    <property type="entry name" value="SUMF_sf"/>
</dbReference>
<dbReference type="EMBL" id="UINC01034682">
    <property type="protein sequence ID" value="SVB25906.1"/>
    <property type="molecule type" value="Genomic_DNA"/>
</dbReference>
<feature type="domain" description="Sulfatase-modifying factor enzyme-like" evidence="1">
    <location>
        <begin position="46"/>
        <end position="266"/>
    </location>
</feature>
<evidence type="ECO:0000259" key="1">
    <source>
        <dbReference type="Pfam" id="PF03781"/>
    </source>
</evidence>
<dbReference type="PANTHER" id="PTHR23150:SF19">
    <property type="entry name" value="FORMYLGLYCINE-GENERATING ENZYME"/>
    <property type="match status" value="1"/>
</dbReference>
<dbReference type="GO" id="GO:0120147">
    <property type="term" value="F:formylglycine-generating oxidase activity"/>
    <property type="evidence" value="ECO:0007669"/>
    <property type="project" value="TreeGrafter"/>
</dbReference>
<dbReference type="InterPro" id="IPR005532">
    <property type="entry name" value="SUMF_dom"/>
</dbReference>
<proteinExistence type="predicted"/>
<name>A0A382CIE0_9ZZZZ</name>
<accession>A0A382CIE0</accession>
<dbReference type="InterPro" id="IPR016187">
    <property type="entry name" value="CTDL_fold"/>
</dbReference>
<organism evidence="2">
    <name type="scientific">marine metagenome</name>
    <dbReference type="NCBI Taxonomy" id="408172"/>
    <lineage>
        <taxon>unclassified sequences</taxon>
        <taxon>metagenomes</taxon>
        <taxon>ecological metagenomes</taxon>
    </lineage>
</organism>